<dbReference type="InterPro" id="IPR041677">
    <property type="entry name" value="DNA2/NAM7_AAA_11"/>
</dbReference>
<dbReference type="PANTHER" id="PTHR10887:SF495">
    <property type="entry name" value="HELICASE SENATAXIN ISOFORM X1-RELATED"/>
    <property type="match status" value="1"/>
</dbReference>
<dbReference type="Pfam" id="PF13086">
    <property type="entry name" value="AAA_11"/>
    <property type="match status" value="1"/>
</dbReference>
<dbReference type="Pfam" id="PF00498">
    <property type="entry name" value="FHA"/>
    <property type="match status" value="1"/>
</dbReference>
<dbReference type="GO" id="GO:0016604">
    <property type="term" value="C:nuclear body"/>
    <property type="evidence" value="ECO:0007669"/>
    <property type="project" value="TreeGrafter"/>
</dbReference>
<feature type="compositionally biased region" description="Basic and acidic residues" evidence="5">
    <location>
        <begin position="561"/>
        <end position="580"/>
    </location>
</feature>
<dbReference type="GO" id="GO:0001147">
    <property type="term" value="F:transcription termination site sequence-specific DNA binding"/>
    <property type="evidence" value="ECO:0007669"/>
    <property type="project" value="TreeGrafter"/>
</dbReference>
<dbReference type="Gene3D" id="3.40.50.300">
    <property type="entry name" value="P-loop containing nucleotide triphosphate hydrolases"/>
    <property type="match status" value="2"/>
</dbReference>
<dbReference type="FunFam" id="3.40.50.300:FF:000326">
    <property type="entry name" value="P-loop containing nucleoside triphosphate hydrolase"/>
    <property type="match status" value="1"/>
</dbReference>
<evidence type="ECO:0000313" key="7">
    <source>
        <dbReference type="EMBL" id="PCG74946.1"/>
    </source>
</evidence>
<dbReference type="GO" id="GO:0005694">
    <property type="term" value="C:chromosome"/>
    <property type="evidence" value="ECO:0007669"/>
    <property type="project" value="UniProtKB-ARBA"/>
</dbReference>
<sequence length="1401" mass="158028">MSKWKLTRQNFGTEEFTVSEGDNVTVGRGINNIITLSSAVISRNHCVIQVQNNRGLITDLKSSNGVYVGTTKIPPNTPYVIQDSDIIGLGWTIGAPLVNINDSEKYVFKFIKENCRLSITNKIRFQSETELDEIDEIEYKIAKLDQTKNNKSPVLNTRAPLKRKMDHINVKEEPRSEVDDVVHIVLSDSDNETRSKPLDTGAKKTKLEPICEEQQKPVLKDIDIKHENDLEFDAFNVKQEYMGYDEPIAIDSDSDSESEQWLIRLSQSSPGKPFMKMAKSPKVENTQEDSSYSQLDDFVCMSNLDLEENDDEDDDDFVDDLISLPLPPPDDVIHKVPDMTTGPQVEDNESEELFEHIIPTKQPVKDKDEIDGYNMEEVLKEADILLKSPIQDSVKKAQLIEPMAHGTKHKSNQVKIVEIKPKSSSSRHHKDKSSSKRHISNSQKEERKRKLKEIACKEKETESIENRDSSGSNKPISTNVKITTTNRGAFLTDVAQAIVNPVKRKEHVPKAKLKDGETSPQSKEAKGKDVDVNEDLENKRKVSEKTHRDKSKSSKHKRHSKTENVQDKVTPKPLENEKRLPLKSIKPLTDGEVSFSGKPVSKVGPMKNDKQKKVVRFSEIPPQVLVFEIEPGNRMKKTSLVKTMVDVRQAPVFSLEKLTLMKILRWNPQWFEEQLNNTEPPPILGHNNPPMSVFHSFVNHNQYVQLIGDLLLMEIWEYLSLAYMKIRKQNNGIELRIESLPPIPSHERCLELFSLSVNVSVPDRGSKMLPRVGEVLLVTFGPEQAKNQRFFYVHNVRCLPSPPSNRNAFYSISLHATYTDKMRTLKPGELMIGRNLAYINKELQLFEAMEYLAGSPLSDAILRPEPRHFVKSQQLQSFDIQSQWTRTLNPSQLTAVSSSVAAALGDKPSIQMVQGPPGTGKSSVICAIVMTYFYNAQVKKQQNRGKILICATSNAAVDGLVIRLLNLRQSLPKSERFRMVRVGREEAMHPEAANISSQQLAKRDLDRIHSDQPPAPAGLNEEILHIEAKINMWRTQAQDAKDQSRVAYCQGRVDDLMKRMALLRTGSGRAGGGEAVRPEQLAHTERRIIEGADIVVTTLASAQNYKMKGLKRRIALCIIDEAGQVMEPETLVPLTLDVTRLTLIGDPQQLPGFICSQRAKRHGLNESLFSRLSSCTEQWPGGSPVVLLNQQYRMQPDIADYPSRAFYDGRIISVPPTRPDIDIPAYNIISISSGDKGQGVSGANEMEAWGVSRLVAALLQRLRPRRLRLAVITPYNAHKDLIKKHLRMLQLGDNQVEVNTIDSFQGQERDVVVVSLARSQGVGFLTDAGRMNVMLTRAKHALLVCLNPHALIKNHQWRTLVEDAQRRNLYKELPNKMCQPITAAQLPSDNILSYITNKSHR</sequence>
<keyword evidence="3" id="KW-0347">Helicase</keyword>
<dbReference type="EMBL" id="NWSH01000661">
    <property type="protein sequence ID" value="PCG74946.1"/>
    <property type="molecule type" value="Genomic_DNA"/>
</dbReference>
<dbReference type="SUPFAM" id="SSF49879">
    <property type="entry name" value="SMAD/FHA domain"/>
    <property type="match status" value="1"/>
</dbReference>
<gene>
    <name evidence="7" type="ORF">B5V51_12504</name>
</gene>
<feature type="compositionally biased region" description="Basic and acidic residues" evidence="5">
    <location>
        <begin position="508"/>
        <end position="547"/>
    </location>
</feature>
<keyword evidence="1" id="KW-0547">Nucleotide-binding</keyword>
<feature type="region of interest" description="Disordered" evidence="5">
    <location>
        <begin position="403"/>
        <end position="480"/>
    </location>
</feature>
<dbReference type="InterPro" id="IPR047187">
    <property type="entry name" value="SF1_C_Upf1"/>
</dbReference>
<keyword evidence="4" id="KW-0067">ATP-binding</keyword>
<dbReference type="InterPro" id="IPR045055">
    <property type="entry name" value="DNA2/NAM7-like"/>
</dbReference>
<protein>
    <recommendedName>
        <fullName evidence="6">FHA domain-containing protein</fullName>
    </recommendedName>
</protein>
<organism evidence="7">
    <name type="scientific">Heliothis virescens</name>
    <name type="common">Tobacco budworm moth</name>
    <dbReference type="NCBI Taxonomy" id="7102"/>
    <lineage>
        <taxon>Eukaryota</taxon>
        <taxon>Metazoa</taxon>
        <taxon>Ecdysozoa</taxon>
        <taxon>Arthropoda</taxon>
        <taxon>Hexapoda</taxon>
        <taxon>Insecta</taxon>
        <taxon>Pterygota</taxon>
        <taxon>Neoptera</taxon>
        <taxon>Endopterygota</taxon>
        <taxon>Lepidoptera</taxon>
        <taxon>Glossata</taxon>
        <taxon>Ditrysia</taxon>
        <taxon>Noctuoidea</taxon>
        <taxon>Noctuidae</taxon>
        <taxon>Heliothinae</taxon>
        <taxon>Heliothis</taxon>
    </lineage>
</organism>
<feature type="domain" description="FHA" evidence="6">
    <location>
        <begin position="24"/>
        <end position="73"/>
    </location>
</feature>
<dbReference type="GO" id="GO:0005524">
    <property type="term" value="F:ATP binding"/>
    <property type="evidence" value="ECO:0007669"/>
    <property type="project" value="UniProtKB-KW"/>
</dbReference>
<dbReference type="InterPro" id="IPR000253">
    <property type="entry name" value="FHA_dom"/>
</dbReference>
<dbReference type="SUPFAM" id="SSF52540">
    <property type="entry name" value="P-loop containing nucleoside triphosphate hydrolases"/>
    <property type="match status" value="1"/>
</dbReference>
<dbReference type="SMART" id="SM00240">
    <property type="entry name" value="FHA"/>
    <property type="match status" value="1"/>
</dbReference>
<name>A0A2A4JT41_HELVI</name>
<evidence type="ECO:0000256" key="3">
    <source>
        <dbReference type="ARBA" id="ARBA00022806"/>
    </source>
</evidence>
<feature type="region of interest" description="Disordered" evidence="5">
    <location>
        <begin position="502"/>
        <end position="581"/>
    </location>
</feature>
<feature type="compositionally biased region" description="Basic and acidic residues" evidence="5">
    <location>
        <begin position="443"/>
        <end position="468"/>
    </location>
</feature>
<dbReference type="GO" id="GO:0004386">
    <property type="term" value="F:helicase activity"/>
    <property type="evidence" value="ECO:0007669"/>
    <property type="project" value="UniProtKB-KW"/>
</dbReference>
<dbReference type="Pfam" id="PF13087">
    <property type="entry name" value="AAA_12"/>
    <property type="match status" value="1"/>
</dbReference>
<evidence type="ECO:0000256" key="5">
    <source>
        <dbReference type="SAM" id="MobiDB-lite"/>
    </source>
</evidence>
<dbReference type="PANTHER" id="PTHR10887">
    <property type="entry name" value="DNA2/NAM7 HELICASE FAMILY"/>
    <property type="match status" value="1"/>
</dbReference>
<feature type="compositionally biased region" description="Basic residues" evidence="5">
    <location>
        <begin position="548"/>
        <end position="560"/>
    </location>
</feature>
<comment type="caution">
    <text evidence="7">The sequence shown here is derived from an EMBL/GenBank/DDBJ whole genome shotgun (WGS) entry which is preliminary data.</text>
</comment>
<evidence type="ECO:0000256" key="4">
    <source>
        <dbReference type="ARBA" id="ARBA00022840"/>
    </source>
</evidence>
<dbReference type="Gene3D" id="2.60.200.20">
    <property type="match status" value="1"/>
</dbReference>
<dbReference type="CDD" id="cd18042">
    <property type="entry name" value="DEXXQc_SETX"/>
    <property type="match status" value="1"/>
</dbReference>
<reference evidence="7" key="1">
    <citation type="submission" date="2017-09" db="EMBL/GenBank/DDBJ databases">
        <title>Contemporary evolution of a Lepidopteran species, Heliothis virescens, in response to modern agricultural practices.</title>
        <authorList>
            <person name="Fritz M.L."/>
            <person name="Deyonke A.M."/>
            <person name="Papanicolaou A."/>
            <person name="Micinski S."/>
            <person name="Westbrook J."/>
            <person name="Gould F."/>
        </authorList>
    </citation>
    <scope>NUCLEOTIDE SEQUENCE [LARGE SCALE GENOMIC DNA]</scope>
    <source>
        <strain evidence="7">HvINT-</strain>
        <tissue evidence="7">Whole body</tissue>
    </source>
</reference>
<dbReference type="PROSITE" id="PS50006">
    <property type="entry name" value="FHA_DOMAIN"/>
    <property type="match status" value="1"/>
</dbReference>
<feature type="compositionally biased region" description="Basic residues" evidence="5">
    <location>
        <begin position="425"/>
        <end position="439"/>
    </location>
</feature>
<dbReference type="InterPro" id="IPR008984">
    <property type="entry name" value="SMAD_FHA_dom_sf"/>
</dbReference>
<dbReference type="InterPro" id="IPR041679">
    <property type="entry name" value="DNA2/NAM7-like_C"/>
</dbReference>
<dbReference type="GO" id="GO:0006369">
    <property type="term" value="P:termination of RNA polymerase II transcription"/>
    <property type="evidence" value="ECO:0007669"/>
    <property type="project" value="TreeGrafter"/>
</dbReference>
<evidence type="ECO:0000256" key="2">
    <source>
        <dbReference type="ARBA" id="ARBA00022801"/>
    </source>
</evidence>
<dbReference type="CDD" id="cd18808">
    <property type="entry name" value="SF1_C_Upf1"/>
    <property type="match status" value="1"/>
</dbReference>
<feature type="compositionally biased region" description="Polar residues" evidence="5">
    <location>
        <begin position="469"/>
        <end position="480"/>
    </location>
</feature>
<evidence type="ECO:0000259" key="6">
    <source>
        <dbReference type="PROSITE" id="PS50006"/>
    </source>
</evidence>
<keyword evidence="2" id="KW-0378">Hydrolase</keyword>
<dbReference type="InterPro" id="IPR027417">
    <property type="entry name" value="P-loop_NTPase"/>
</dbReference>
<accession>A0A2A4JT41</accession>
<dbReference type="GO" id="GO:0016787">
    <property type="term" value="F:hydrolase activity"/>
    <property type="evidence" value="ECO:0007669"/>
    <property type="project" value="UniProtKB-KW"/>
</dbReference>
<proteinExistence type="predicted"/>
<evidence type="ECO:0000256" key="1">
    <source>
        <dbReference type="ARBA" id="ARBA00022741"/>
    </source>
</evidence>
<dbReference type="STRING" id="7102.A0A2A4JT41"/>